<name>A0AAU7VKA3_9FIRM</name>
<reference evidence="1" key="1">
    <citation type="journal article" date="2013" name="Extremophiles">
        <title>Proteinivorax tanatarense gen. nov., sp. nov., an anaerobic, haloalkaliphilic, proteolytic bacterium isolated from a decaying algal bloom, and proposal of Proteinivoraceae fam. nov.</title>
        <authorList>
            <person name="Kevbrin V."/>
            <person name="Boltyanskaya Y."/>
            <person name="Zhilina T."/>
            <person name="Kolganova T."/>
            <person name="Lavrentjeva E."/>
            <person name="Kuznetsov B."/>
        </authorList>
    </citation>
    <scope>NUCLEOTIDE SEQUENCE</scope>
    <source>
        <strain evidence="1">Z-910T</strain>
    </source>
</reference>
<dbReference type="Pfam" id="PF05135">
    <property type="entry name" value="Phage_connect_1"/>
    <property type="match status" value="1"/>
</dbReference>
<sequence>MITLEEVKLYLRVEGDEEDALIASLLTASTELCEGILRYPLTEFEEVPELVKNAVLFATASMYENREGDGIKSTFETLKNLLSPYRKESW</sequence>
<reference evidence="1" key="2">
    <citation type="submission" date="2024-06" db="EMBL/GenBank/DDBJ databases">
        <authorList>
            <person name="Petrova K.O."/>
            <person name="Toshchakov S.V."/>
            <person name="Boltjanskaja Y.V."/>
            <person name="Kevbrin V."/>
        </authorList>
    </citation>
    <scope>NUCLEOTIDE SEQUENCE</scope>
    <source>
        <strain evidence="1">Z-910T</strain>
    </source>
</reference>
<dbReference type="Gene3D" id="1.10.3230.30">
    <property type="entry name" value="Phage gp6-like head-tail connector protein"/>
    <property type="match status" value="1"/>
</dbReference>
<proteinExistence type="predicted"/>
<protein>
    <submittedName>
        <fullName evidence="1">Head-tail connector protein</fullName>
    </submittedName>
</protein>
<dbReference type="InterPro" id="IPR021146">
    <property type="entry name" value="Phage_gp6-like_head-tail"/>
</dbReference>
<dbReference type="EMBL" id="CP158367">
    <property type="protein sequence ID" value="XBX74474.1"/>
    <property type="molecule type" value="Genomic_DNA"/>
</dbReference>
<dbReference type="InterPro" id="IPR006450">
    <property type="entry name" value="Phage_HK97_gp6-like"/>
</dbReference>
<dbReference type="RefSeq" id="WP_350343226.1">
    <property type="nucleotide sequence ID" value="NZ_CP158367.1"/>
</dbReference>
<dbReference type="AlphaFoldDB" id="A0AAU7VKA3"/>
<dbReference type="NCBIfam" id="TIGR01560">
    <property type="entry name" value="put_DNA_pack"/>
    <property type="match status" value="1"/>
</dbReference>
<dbReference type="CDD" id="cd08054">
    <property type="entry name" value="gp6"/>
    <property type="match status" value="1"/>
</dbReference>
<evidence type="ECO:0000313" key="1">
    <source>
        <dbReference type="EMBL" id="XBX74474.1"/>
    </source>
</evidence>
<organism evidence="1">
    <name type="scientific">Proteinivorax tanatarense</name>
    <dbReference type="NCBI Taxonomy" id="1260629"/>
    <lineage>
        <taxon>Bacteria</taxon>
        <taxon>Bacillati</taxon>
        <taxon>Bacillota</taxon>
        <taxon>Clostridia</taxon>
        <taxon>Eubacteriales</taxon>
        <taxon>Proteinivoracaceae</taxon>
        <taxon>Proteinivorax</taxon>
    </lineage>
</organism>
<gene>
    <name evidence="1" type="ORF">PRVXT_002517</name>
</gene>
<accession>A0AAU7VKA3</accession>